<keyword evidence="4 6" id="KW-1133">Transmembrane helix</keyword>
<evidence type="ECO:0000256" key="2">
    <source>
        <dbReference type="ARBA" id="ARBA00022475"/>
    </source>
</evidence>
<keyword evidence="2" id="KW-1003">Cell membrane</keyword>
<comment type="subcellular location">
    <subcellularLocation>
        <location evidence="1">Cell membrane</location>
        <topology evidence="1">Multi-pass membrane protein</topology>
    </subcellularLocation>
</comment>
<accession>A0A0A3AQB4</accession>
<name>A0A0A3AQB4_9PAST</name>
<dbReference type="PROSITE" id="PS50850">
    <property type="entry name" value="MFS"/>
    <property type="match status" value="1"/>
</dbReference>
<keyword evidence="5 6" id="KW-0472">Membrane</keyword>
<reference evidence="8 9" key="1">
    <citation type="submission" date="2014-11" db="EMBL/GenBank/DDBJ databases">
        <title>Draft genome sequence of Chelonobacter oris 1662T, associated with respiratory disease in Hermann's Tortoises.</title>
        <authorList>
            <person name="Kudirkiene E."/>
            <person name="Hansen M.J."/>
            <person name="Bojesen A.M."/>
        </authorList>
    </citation>
    <scope>NUCLEOTIDE SEQUENCE [LARGE SCALE GENOMIC DNA]</scope>
    <source>
        <strain evidence="8 9">1662</strain>
    </source>
</reference>
<dbReference type="CDD" id="cd06174">
    <property type="entry name" value="MFS"/>
    <property type="match status" value="1"/>
</dbReference>
<feature type="transmembrane region" description="Helical" evidence="6">
    <location>
        <begin position="176"/>
        <end position="194"/>
    </location>
</feature>
<feature type="transmembrane region" description="Helical" evidence="6">
    <location>
        <begin position="103"/>
        <end position="124"/>
    </location>
</feature>
<dbReference type="InterPro" id="IPR011701">
    <property type="entry name" value="MFS"/>
</dbReference>
<dbReference type="Pfam" id="PF07690">
    <property type="entry name" value="MFS_1"/>
    <property type="match status" value="1"/>
</dbReference>
<dbReference type="STRING" id="505317.OA57_00600"/>
<feature type="transmembrane region" description="Helical" evidence="6">
    <location>
        <begin position="391"/>
        <end position="411"/>
    </location>
</feature>
<evidence type="ECO:0000256" key="1">
    <source>
        <dbReference type="ARBA" id="ARBA00004651"/>
    </source>
</evidence>
<keyword evidence="3 6" id="KW-0812">Transmembrane</keyword>
<dbReference type="SUPFAM" id="SSF103473">
    <property type="entry name" value="MFS general substrate transporter"/>
    <property type="match status" value="1"/>
</dbReference>
<dbReference type="InterPro" id="IPR020846">
    <property type="entry name" value="MFS_dom"/>
</dbReference>
<dbReference type="PANTHER" id="PTHR43124">
    <property type="entry name" value="PURINE EFFLUX PUMP PBUE"/>
    <property type="match status" value="1"/>
</dbReference>
<feature type="transmembrane region" description="Helical" evidence="6">
    <location>
        <begin position="79"/>
        <end position="97"/>
    </location>
</feature>
<dbReference type="GO" id="GO:0022857">
    <property type="term" value="F:transmembrane transporter activity"/>
    <property type="evidence" value="ECO:0007669"/>
    <property type="project" value="InterPro"/>
</dbReference>
<comment type="caution">
    <text evidence="8">The sequence shown here is derived from an EMBL/GenBank/DDBJ whole genome shotgun (WGS) entry which is preliminary data.</text>
</comment>
<dbReference type="Proteomes" id="UP000030380">
    <property type="component" value="Unassembled WGS sequence"/>
</dbReference>
<feature type="transmembrane region" description="Helical" evidence="6">
    <location>
        <begin position="145"/>
        <end position="164"/>
    </location>
</feature>
<organism evidence="8 9">
    <name type="scientific">Chelonobacter oris</name>
    <dbReference type="NCBI Taxonomy" id="505317"/>
    <lineage>
        <taxon>Bacteria</taxon>
        <taxon>Pseudomonadati</taxon>
        <taxon>Pseudomonadota</taxon>
        <taxon>Gammaproteobacteria</taxon>
        <taxon>Pasteurellales</taxon>
        <taxon>Pasteurellaceae</taxon>
        <taxon>Chelonobacter</taxon>
    </lineage>
</organism>
<evidence type="ECO:0000256" key="3">
    <source>
        <dbReference type="ARBA" id="ARBA00022692"/>
    </source>
</evidence>
<feature type="transmembrane region" description="Helical" evidence="6">
    <location>
        <begin position="50"/>
        <end position="67"/>
    </location>
</feature>
<evidence type="ECO:0000256" key="6">
    <source>
        <dbReference type="SAM" id="Phobius"/>
    </source>
</evidence>
<dbReference type="GO" id="GO:0005886">
    <property type="term" value="C:plasma membrane"/>
    <property type="evidence" value="ECO:0007669"/>
    <property type="project" value="UniProtKB-SubCell"/>
</dbReference>
<feature type="domain" description="Major facilitator superfamily (MFS) profile" evidence="7">
    <location>
        <begin position="1"/>
        <end position="415"/>
    </location>
</feature>
<feature type="transmembrane region" description="Helical" evidence="6">
    <location>
        <begin position="12"/>
        <end position="30"/>
    </location>
</feature>
<protein>
    <submittedName>
        <fullName evidence="8">Membrane protein</fullName>
    </submittedName>
</protein>
<feature type="transmembrane region" description="Helical" evidence="6">
    <location>
        <begin position="292"/>
        <end position="312"/>
    </location>
</feature>
<dbReference type="RefSeq" id="WP_034612058.1">
    <property type="nucleotide sequence ID" value="NZ_JSUM01000001.1"/>
</dbReference>
<dbReference type="AlphaFoldDB" id="A0A0A3AQB4"/>
<gene>
    <name evidence="8" type="ORF">OA57_00600</name>
</gene>
<feature type="transmembrane region" description="Helical" evidence="6">
    <location>
        <begin position="318"/>
        <end position="341"/>
    </location>
</feature>
<feature type="transmembrane region" description="Helical" evidence="6">
    <location>
        <begin position="253"/>
        <end position="272"/>
    </location>
</feature>
<dbReference type="OrthoDB" id="9773404at2"/>
<dbReference type="Gene3D" id="1.20.1250.20">
    <property type="entry name" value="MFS general substrate transporter like domains"/>
    <property type="match status" value="2"/>
</dbReference>
<proteinExistence type="predicted"/>
<dbReference type="InterPro" id="IPR050189">
    <property type="entry name" value="MFS_Efflux_Transporters"/>
</dbReference>
<sequence>MDRTTGLFANKWVQLGFLVLGGGTIYKLSSIKDVFYVPMQQDWGLSNTEIGLGFTFYAIVQTIGYFYSMYLADRFSKKYLLPAGLLGVAACGLYLSTLPSFTGYVFAFAGLAFFGEVVYWPVLLKAVRLLGTKEEQGRLFGFLEAGRGIVDVIVAFGALGIFVLFGEGKAGMQAGFIYYTAMTALVGVITYFLVGDEDHIKVTEKDQSANAKVFSGILYVIKDANTWLAAFVIFFVYASYTGLTYFIPFLKDIYGLPVALIGAYGIINQYGLKMVGGPVGGFLADKVFHSPLRYLQLAFIVAFISMLLFIQLPHQSMSVYLGMAATLGFGAIIFTQRAVFFAPMEEIGVPREYAGSSMALGCLIGYMPSMFGYTLYGYMLDTYPGISGYNNVFYIMSIFSLLGFCCATVLIRRLKKRVAQ</sequence>
<evidence type="ECO:0000313" key="9">
    <source>
        <dbReference type="Proteomes" id="UP000030380"/>
    </source>
</evidence>
<feature type="transmembrane region" description="Helical" evidence="6">
    <location>
        <begin position="353"/>
        <end position="379"/>
    </location>
</feature>
<dbReference type="InterPro" id="IPR036259">
    <property type="entry name" value="MFS_trans_sf"/>
</dbReference>
<dbReference type="PANTHER" id="PTHR43124:SF3">
    <property type="entry name" value="CHLORAMPHENICOL EFFLUX PUMP RV0191"/>
    <property type="match status" value="1"/>
</dbReference>
<feature type="transmembrane region" description="Helical" evidence="6">
    <location>
        <begin position="227"/>
        <end position="247"/>
    </location>
</feature>
<evidence type="ECO:0000259" key="7">
    <source>
        <dbReference type="PROSITE" id="PS50850"/>
    </source>
</evidence>
<dbReference type="EMBL" id="JSUM01000001">
    <property type="protein sequence ID" value="KGQ71598.1"/>
    <property type="molecule type" value="Genomic_DNA"/>
</dbReference>
<evidence type="ECO:0000313" key="8">
    <source>
        <dbReference type="EMBL" id="KGQ71598.1"/>
    </source>
</evidence>
<evidence type="ECO:0000256" key="5">
    <source>
        <dbReference type="ARBA" id="ARBA00023136"/>
    </source>
</evidence>
<evidence type="ECO:0000256" key="4">
    <source>
        <dbReference type="ARBA" id="ARBA00022989"/>
    </source>
</evidence>
<keyword evidence="9" id="KW-1185">Reference proteome</keyword>